<evidence type="ECO:0000256" key="9">
    <source>
        <dbReference type="ARBA" id="ARBA00022771"/>
    </source>
</evidence>
<dbReference type="InterPro" id="IPR051051">
    <property type="entry name" value="E3_ubiq-ligase_TRIM/RNF"/>
</dbReference>
<dbReference type="Proteomes" id="UP000261600">
    <property type="component" value="Unplaced"/>
</dbReference>
<evidence type="ECO:0000256" key="8">
    <source>
        <dbReference type="ARBA" id="ARBA00022737"/>
    </source>
</evidence>
<evidence type="ECO:0000256" key="15">
    <source>
        <dbReference type="ARBA" id="ARBA00063059"/>
    </source>
</evidence>
<dbReference type="RefSeq" id="XP_020457360.1">
    <property type="nucleotide sequence ID" value="XM_020601704.1"/>
</dbReference>
<keyword evidence="12" id="KW-0391">Immunity</keyword>
<accession>A0A3Q3R0M6</accession>
<keyword evidence="6" id="KW-0808">Transferase</keyword>
<comment type="subunit">
    <text evidence="15">Homodimer. Interacts with SOCS1 (via) SH2 domain and SOCS box. Interacts with HSP90AB1; prevents nucleus translocation of phosphorylated STAT3 and HSP90AB1. Interacts with MAP3K7/TAK1. Interacts with PIAS3. Interacts with TICAM1. Interacts with TRIM15; this interaction prevents TRIM8 cytoplasmic translocation.</text>
</comment>
<dbReference type="CTD" id="101180910"/>
<evidence type="ECO:0000256" key="18">
    <source>
        <dbReference type="ARBA" id="ARBA00075537"/>
    </source>
</evidence>
<dbReference type="GO" id="GO:0061630">
    <property type="term" value="F:ubiquitin protein ligase activity"/>
    <property type="evidence" value="ECO:0007669"/>
    <property type="project" value="UniProtKB-EC"/>
</dbReference>
<evidence type="ECO:0000256" key="11">
    <source>
        <dbReference type="ARBA" id="ARBA00022833"/>
    </source>
</evidence>
<feature type="domain" description="RING-type" evidence="22">
    <location>
        <begin position="15"/>
        <end position="56"/>
    </location>
</feature>
<dbReference type="AlphaFoldDB" id="A0A3Q3R0M6"/>
<evidence type="ECO:0000256" key="7">
    <source>
        <dbReference type="ARBA" id="ARBA00022723"/>
    </source>
</evidence>
<dbReference type="InterPro" id="IPR001841">
    <property type="entry name" value="Znf_RING"/>
</dbReference>
<evidence type="ECO:0000256" key="2">
    <source>
        <dbReference type="ARBA" id="ARBA00004906"/>
    </source>
</evidence>
<evidence type="ECO:0000256" key="3">
    <source>
        <dbReference type="ARBA" id="ARBA00008518"/>
    </source>
</evidence>
<evidence type="ECO:0000256" key="12">
    <source>
        <dbReference type="ARBA" id="ARBA00022859"/>
    </source>
</evidence>
<dbReference type="PROSITE" id="PS50119">
    <property type="entry name" value="ZF_BBOX"/>
    <property type="match status" value="1"/>
</dbReference>
<dbReference type="Ensembl" id="ENSMALT00000024500.1">
    <property type="protein sequence ID" value="ENSMALP00000024046.1"/>
    <property type="gene ID" value="ENSMALG00000016770.1"/>
</dbReference>
<evidence type="ECO:0000256" key="20">
    <source>
        <dbReference type="ARBA" id="ARBA00083988"/>
    </source>
</evidence>
<dbReference type="EC" id="2.3.2.27" evidence="4"/>
<reference evidence="24" key="2">
    <citation type="submission" date="2025-09" db="UniProtKB">
        <authorList>
            <consortium name="Ensembl"/>
        </authorList>
    </citation>
    <scope>IDENTIFICATION</scope>
</reference>
<evidence type="ECO:0000256" key="14">
    <source>
        <dbReference type="ARBA" id="ARBA00055398"/>
    </source>
</evidence>
<keyword evidence="11" id="KW-0862">Zinc</keyword>
<dbReference type="PROSITE" id="PS50089">
    <property type="entry name" value="ZF_RING_2"/>
    <property type="match status" value="1"/>
</dbReference>
<dbReference type="GO" id="GO:0045087">
    <property type="term" value="P:innate immune response"/>
    <property type="evidence" value="ECO:0007669"/>
    <property type="project" value="UniProtKB-KW"/>
</dbReference>
<protein>
    <recommendedName>
        <fullName evidence="16">E3 ubiquitin-protein ligase TRIM8</fullName>
        <ecNumber evidence="4">2.3.2.27</ecNumber>
    </recommendedName>
    <alternativeName>
        <fullName evidence="17">Glioblastoma-expressed RING finger protein</fullName>
    </alternativeName>
    <alternativeName>
        <fullName evidence="18">RING finger protein 27</fullName>
    </alternativeName>
    <alternativeName>
        <fullName evidence="20">RING-type E3 ubiquitin transferase TRIM8</fullName>
    </alternativeName>
    <alternativeName>
        <fullName evidence="19">Tripartite motif-containing protein 8</fullName>
    </alternativeName>
</protein>
<dbReference type="PANTHER" id="PTHR25465">
    <property type="entry name" value="B-BOX DOMAIN CONTAINING"/>
    <property type="match status" value="1"/>
</dbReference>
<keyword evidence="10" id="KW-0833">Ubl conjugation pathway</keyword>
<dbReference type="GeneID" id="109961106"/>
<comment type="catalytic activity">
    <reaction evidence="1">
        <text>S-ubiquitinyl-[E2 ubiquitin-conjugating enzyme]-L-cysteine + [acceptor protein]-L-lysine = [E2 ubiquitin-conjugating enzyme]-L-cysteine + N(6)-ubiquitinyl-[acceptor protein]-L-lysine.</text>
        <dbReference type="EC" id="2.3.2.27"/>
    </reaction>
</comment>
<evidence type="ECO:0000256" key="19">
    <source>
        <dbReference type="ARBA" id="ARBA00079717"/>
    </source>
</evidence>
<dbReference type="InterPro" id="IPR000315">
    <property type="entry name" value="Znf_B-box"/>
</dbReference>
<evidence type="ECO:0000256" key="1">
    <source>
        <dbReference type="ARBA" id="ARBA00000900"/>
    </source>
</evidence>
<comment type="similarity">
    <text evidence="3">Belongs to the TRIM/RBCC family.</text>
</comment>
<dbReference type="GO" id="GO:0005829">
    <property type="term" value="C:cytosol"/>
    <property type="evidence" value="ECO:0007669"/>
    <property type="project" value="UniProtKB-ARBA"/>
</dbReference>
<evidence type="ECO:0000313" key="25">
    <source>
        <dbReference type="Proteomes" id="UP000261600"/>
    </source>
</evidence>
<organism evidence="24 25">
    <name type="scientific">Monopterus albus</name>
    <name type="common">Swamp eel</name>
    <dbReference type="NCBI Taxonomy" id="43700"/>
    <lineage>
        <taxon>Eukaryota</taxon>
        <taxon>Metazoa</taxon>
        <taxon>Chordata</taxon>
        <taxon>Craniata</taxon>
        <taxon>Vertebrata</taxon>
        <taxon>Euteleostomi</taxon>
        <taxon>Actinopterygii</taxon>
        <taxon>Neopterygii</taxon>
        <taxon>Teleostei</taxon>
        <taxon>Neoteleostei</taxon>
        <taxon>Acanthomorphata</taxon>
        <taxon>Anabantaria</taxon>
        <taxon>Synbranchiformes</taxon>
        <taxon>Synbranchidae</taxon>
        <taxon>Monopterus</taxon>
    </lineage>
</organism>
<dbReference type="Gene3D" id="3.30.40.10">
    <property type="entry name" value="Zinc/RING finger domain, C3HC4 (zinc finger)"/>
    <property type="match status" value="1"/>
</dbReference>
<evidence type="ECO:0000256" key="5">
    <source>
        <dbReference type="ARBA" id="ARBA00022588"/>
    </source>
</evidence>
<dbReference type="SUPFAM" id="SSF57850">
    <property type="entry name" value="RING/U-box"/>
    <property type="match status" value="1"/>
</dbReference>
<keyword evidence="25" id="KW-1185">Reference proteome</keyword>
<evidence type="ECO:0000256" key="21">
    <source>
        <dbReference type="PROSITE-ProRule" id="PRU00024"/>
    </source>
</evidence>
<name>A0A3Q3R0M6_MONAL</name>
<dbReference type="SUPFAM" id="SSF57845">
    <property type="entry name" value="B-box zinc-binding domain"/>
    <property type="match status" value="1"/>
</dbReference>
<dbReference type="FunFam" id="3.30.40.10:FF:000290">
    <property type="entry name" value="probable E3 ubiquitin-protein ligase TRIM8"/>
    <property type="match status" value="1"/>
</dbReference>
<dbReference type="Pfam" id="PF15227">
    <property type="entry name" value="zf-C3HC4_4"/>
    <property type="match status" value="1"/>
</dbReference>
<keyword evidence="9 21" id="KW-0863">Zinc-finger</keyword>
<evidence type="ECO:0000256" key="13">
    <source>
        <dbReference type="ARBA" id="ARBA00023054"/>
    </source>
</evidence>
<evidence type="ECO:0000259" key="22">
    <source>
        <dbReference type="PROSITE" id="PS50089"/>
    </source>
</evidence>
<dbReference type="GO" id="GO:0005634">
    <property type="term" value="C:nucleus"/>
    <property type="evidence" value="ECO:0007669"/>
    <property type="project" value="UniProtKB-ARBA"/>
</dbReference>
<keyword evidence="8" id="KW-0677">Repeat</keyword>
<proteinExistence type="inferred from homology"/>
<dbReference type="PROSITE" id="PS00518">
    <property type="entry name" value="ZF_RING_1"/>
    <property type="match status" value="1"/>
</dbReference>
<dbReference type="InterPro" id="IPR017907">
    <property type="entry name" value="Znf_RING_CS"/>
</dbReference>
<keyword evidence="13" id="KW-0175">Coiled coil</keyword>
<evidence type="ECO:0000256" key="16">
    <source>
        <dbReference type="ARBA" id="ARBA00074094"/>
    </source>
</evidence>
<evidence type="ECO:0000313" key="24">
    <source>
        <dbReference type="Ensembl" id="ENSMALP00000024046.1"/>
    </source>
</evidence>
<dbReference type="InterPro" id="IPR013083">
    <property type="entry name" value="Znf_RING/FYVE/PHD"/>
</dbReference>
<dbReference type="KEGG" id="malb:109961106"/>
<evidence type="ECO:0000256" key="17">
    <source>
        <dbReference type="ARBA" id="ARBA00075511"/>
    </source>
</evidence>
<comment type="pathway">
    <text evidence="2">Protein modification; protein ubiquitination.</text>
</comment>
<dbReference type="GO" id="GO:0008270">
    <property type="term" value="F:zinc ion binding"/>
    <property type="evidence" value="ECO:0007669"/>
    <property type="project" value="UniProtKB-KW"/>
</dbReference>
<evidence type="ECO:0000259" key="23">
    <source>
        <dbReference type="PROSITE" id="PS50119"/>
    </source>
</evidence>
<dbReference type="STRING" id="43700.ENSMALP00000024046"/>
<dbReference type="GO" id="GO:0044790">
    <property type="term" value="P:suppression of viral release by host"/>
    <property type="evidence" value="ECO:0007669"/>
    <property type="project" value="UniProtKB-ARBA"/>
</dbReference>
<evidence type="ECO:0000256" key="4">
    <source>
        <dbReference type="ARBA" id="ARBA00012483"/>
    </source>
</evidence>
<dbReference type="SMART" id="SM00184">
    <property type="entry name" value="RING"/>
    <property type="match status" value="1"/>
</dbReference>
<evidence type="ECO:0000256" key="6">
    <source>
        <dbReference type="ARBA" id="ARBA00022679"/>
    </source>
</evidence>
<dbReference type="PANTHER" id="PTHR25465:SF19">
    <property type="entry name" value="E3 UBIQUITIN-PROTEIN LIGASE TRIM8"/>
    <property type="match status" value="1"/>
</dbReference>
<keyword evidence="7" id="KW-0479">Metal-binding</keyword>
<dbReference type="CDD" id="cd19838">
    <property type="entry name" value="Bbox1_TRIM8_C-V"/>
    <property type="match status" value="1"/>
</dbReference>
<comment type="function">
    <text evidence="14">E3 ubiquitin-protein ligase that participates in multiple biological processes including cell survival, differentiation, apoptosis, and in particular, the innate immune response. Participates in the activation of interferon-gamma signaling by promoting proteasomal degradation of the repressor SOCS1. Plays a positive role in the TNFalpha and IL-1beta signaling pathways. Mechanistically, induces the 'Lys-63'-linked polyubiquitination of MAP3K7/TAK1 component leading to the activation of NF-kappa-B. Also modulates STAT3 activity through negative regulation of PIAS3, either by degradation of PIAS3 through the ubiquitin-proteasome pathway or exclusion of PIAS3 from the nucleus. Negatively regulates TLR3/4-mediated innate immune response by catalyzing 'Lys-6'- and 'Lys-33'-linked polyubiquitination of TICAM1 and thereby disrupting the TICAM1-TBK1 interaction.</text>
</comment>
<reference evidence="24" key="1">
    <citation type="submission" date="2025-08" db="UniProtKB">
        <authorList>
            <consortium name="Ensembl"/>
        </authorList>
    </citation>
    <scope>IDENTIFICATION</scope>
</reference>
<dbReference type="OrthoDB" id="1630758at2759"/>
<evidence type="ECO:0000256" key="10">
    <source>
        <dbReference type="ARBA" id="ARBA00022786"/>
    </source>
</evidence>
<feature type="domain" description="B box-type" evidence="23">
    <location>
        <begin position="140"/>
        <end position="182"/>
    </location>
</feature>
<keyword evidence="5" id="KW-0399">Innate immunity</keyword>
<sequence length="570" mass="64263">MDASWKNSFEEELLCPICLNVFEEPVQLLCKHNFCKGCISEAWAKDTAAVRCPECNHDYEQKPTLEKNFKLASIVKQFNALNTEKVPAMLHCVLCRRGPPLPVRKICLRCKEPCCQIHIQTHLQQPCAAPGHLLVDAEELKAWTCPSHEEYRLLHCEDEQVALCPFCCISHCTNQRHTVRDVDRQRIQMQAMLMRQQERLEGRVQNIDEQLTKLDSDKTLMKYAVSELKEHVRDQYQRMHALLEANQAETMQMLDGTYTIYARKNSQQVVQLNERRQEAEKLLSSVHMFFQRADSINFMKNTKPYQLLIDRSNSHLSTAIPPLRVGQLSSHHLVSELLSREKNLQKILEEPFNEALILQIVQSHSGSSGSHMGTSSGLQKRKYGNAFLESNTENSATLDPQSLLYSNKKSFLSDQTHHASSVYSTEGFSQNPHTGPAHSQLLDASAHHTVGLGSGSSSSHHSGTLFPTSHFASGGASQQAMYEGRKVLMCTLNNCYCSRASAAHAQPPYPVPDSYPSMTSQEFPSHAPLPANQPLQQFPARALMEASQAARHHEYYGLFGLPSNKHYGIK</sequence>
<dbReference type="RefSeq" id="XP_020457359.1">
    <property type="nucleotide sequence ID" value="XM_020601703.1"/>
</dbReference>